<dbReference type="InterPro" id="IPR008275">
    <property type="entry name" value="CoA_E_activase_dom"/>
</dbReference>
<dbReference type="RefSeq" id="WP_084235386.1">
    <property type="nucleotide sequence ID" value="NZ_FWXW01000009.1"/>
</dbReference>
<dbReference type="InterPro" id="IPR002731">
    <property type="entry name" value="ATPase_BadF"/>
</dbReference>
<evidence type="ECO:0000256" key="1">
    <source>
        <dbReference type="ARBA" id="ARBA00001966"/>
    </source>
</evidence>
<dbReference type="GO" id="GO:0051536">
    <property type="term" value="F:iron-sulfur cluster binding"/>
    <property type="evidence" value="ECO:0007669"/>
    <property type="project" value="UniProtKB-KW"/>
</dbReference>
<accession>A0A1W2CBS9</accession>
<dbReference type="Pfam" id="PF01869">
    <property type="entry name" value="BcrAD_BadFG"/>
    <property type="match status" value="1"/>
</dbReference>
<dbReference type="PANTHER" id="PTHR32329:SF2">
    <property type="entry name" value="BIFUNCTIONAL PROTEIN [INCLUDES 2-HYDROXYACYL-COA DEHYDRATASE (N-TER) AND ITS ACTIVATOR DOMAIN (C_TERM)"/>
    <property type="match status" value="1"/>
</dbReference>
<evidence type="ECO:0000256" key="3">
    <source>
        <dbReference type="ARBA" id="ARBA00023004"/>
    </source>
</evidence>
<dbReference type="Proteomes" id="UP000192790">
    <property type="component" value="Unassembled WGS sequence"/>
</dbReference>
<feature type="domain" description="ATPase BadF/BadG/BcrA/BcrD type" evidence="5">
    <location>
        <begin position="5"/>
        <end position="253"/>
    </location>
</feature>
<name>A0A1W2CBS9_9FIRM</name>
<evidence type="ECO:0000313" key="6">
    <source>
        <dbReference type="EMBL" id="SMC82630.1"/>
    </source>
</evidence>
<reference evidence="6 7" key="1">
    <citation type="submission" date="2017-04" db="EMBL/GenBank/DDBJ databases">
        <authorList>
            <person name="Afonso C.L."/>
            <person name="Miller P.J."/>
            <person name="Scott M.A."/>
            <person name="Spackman E."/>
            <person name="Goraichik I."/>
            <person name="Dimitrov K.M."/>
            <person name="Suarez D.L."/>
            <person name="Swayne D.E."/>
        </authorList>
    </citation>
    <scope>NUCLEOTIDE SEQUENCE [LARGE SCALE GENOMIC DNA]</scope>
    <source>
        <strain evidence="6 7">DSM 12816</strain>
    </source>
</reference>
<evidence type="ECO:0000256" key="2">
    <source>
        <dbReference type="ARBA" id="ARBA00022723"/>
    </source>
</evidence>
<evidence type="ECO:0000256" key="4">
    <source>
        <dbReference type="ARBA" id="ARBA00023014"/>
    </source>
</evidence>
<dbReference type="GO" id="GO:0046872">
    <property type="term" value="F:metal ion binding"/>
    <property type="evidence" value="ECO:0007669"/>
    <property type="project" value="UniProtKB-KW"/>
</dbReference>
<dbReference type="EMBL" id="FWXW01000009">
    <property type="protein sequence ID" value="SMC82630.1"/>
    <property type="molecule type" value="Genomic_DNA"/>
</dbReference>
<dbReference type="AlphaFoldDB" id="A0A1W2CBS9"/>
<evidence type="ECO:0000313" key="7">
    <source>
        <dbReference type="Proteomes" id="UP000192790"/>
    </source>
</evidence>
<organism evidence="6 7">
    <name type="scientific">Papillibacter cinnamivorans DSM 12816</name>
    <dbReference type="NCBI Taxonomy" id="1122930"/>
    <lineage>
        <taxon>Bacteria</taxon>
        <taxon>Bacillati</taxon>
        <taxon>Bacillota</taxon>
        <taxon>Clostridia</taxon>
        <taxon>Eubacteriales</taxon>
        <taxon>Oscillospiraceae</taxon>
        <taxon>Papillibacter</taxon>
    </lineage>
</organism>
<dbReference type="NCBIfam" id="TIGR00241">
    <property type="entry name" value="CoA_E_activ"/>
    <property type="match status" value="1"/>
</dbReference>
<keyword evidence="7" id="KW-1185">Reference proteome</keyword>
<dbReference type="SUPFAM" id="SSF53067">
    <property type="entry name" value="Actin-like ATPase domain"/>
    <property type="match status" value="1"/>
</dbReference>
<keyword evidence="4" id="KW-0411">Iron-sulfur</keyword>
<dbReference type="STRING" id="1122930.SAMN02745168_2720"/>
<sequence length="263" mass="27569">MITAGIDVGMETVKAVVWDPDRAKAYSCALPLNQAPVSQTARQAFQAAAAKAEVAPEAVWNIAATGSGREAVEFARSYLGEAVCCARGAGAAAPSAVTVIDLGADKCLAIRCRGGQLQKSLRNDRCASGSGKFLEIAAAPLGVGPKELGQMSLGSRNYIEINNKCAVFAESEIISLIHAKRRPEDIAKAVFRSLARRIYTMAIKLDWEEEVAMVGGVAYNQGMVKALEEELGCRVFVPKEPLVTGALGAALLAAGDRGEGGCL</sequence>
<keyword evidence="3" id="KW-0408">Iron</keyword>
<evidence type="ECO:0000259" key="5">
    <source>
        <dbReference type="Pfam" id="PF01869"/>
    </source>
</evidence>
<gene>
    <name evidence="6" type="ORF">SAMN02745168_2720</name>
</gene>
<comment type="cofactor">
    <cofactor evidence="1">
        <name>[4Fe-4S] cluster</name>
        <dbReference type="ChEBI" id="CHEBI:49883"/>
    </cofactor>
</comment>
<dbReference type="OrthoDB" id="9778513at2"/>
<proteinExistence type="predicted"/>
<dbReference type="Gene3D" id="3.30.420.40">
    <property type="match status" value="2"/>
</dbReference>
<dbReference type="InterPro" id="IPR043129">
    <property type="entry name" value="ATPase_NBD"/>
</dbReference>
<dbReference type="PANTHER" id="PTHR32329">
    <property type="entry name" value="BIFUNCTIONAL PROTEIN [INCLUDES 2-HYDROXYACYL-COA DEHYDRATASE (N-TER) AND ITS ACTIVATOR DOMAIN (C_TERM)-RELATED"/>
    <property type="match status" value="1"/>
</dbReference>
<keyword evidence="2" id="KW-0479">Metal-binding</keyword>
<dbReference type="InterPro" id="IPR051805">
    <property type="entry name" value="Dehydratase_Activator_Redct"/>
</dbReference>
<protein>
    <submittedName>
        <fullName evidence="6">CoA-substrate-specific enzyme activase, putative</fullName>
    </submittedName>
</protein>